<accession>A0A084WS59</accession>
<dbReference type="AlphaFoldDB" id="A0A084WS59"/>
<name>A0A084WS59_ANOSI</name>
<dbReference type="Proteomes" id="UP000030765">
    <property type="component" value="Unassembled WGS sequence"/>
</dbReference>
<reference evidence="3" key="2">
    <citation type="submission" date="2020-05" db="UniProtKB">
        <authorList>
            <consortium name="EnsemblMetazoa"/>
        </authorList>
    </citation>
    <scope>IDENTIFICATION</scope>
</reference>
<dbReference type="EnsemblMetazoa" id="ASIC021249-RA">
    <property type="protein sequence ID" value="ASIC021249-PA"/>
    <property type="gene ID" value="ASIC021249"/>
</dbReference>
<gene>
    <name evidence="2" type="ORF">ZHAS_00021249</name>
</gene>
<keyword evidence="4" id="KW-1185">Reference proteome</keyword>
<evidence type="ECO:0000313" key="2">
    <source>
        <dbReference type="EMBL" id="KFB53053.1"/>
    </source>
</evidence>
<dbReference type="EMBL" id="ATLV01026331">
    <property type="status" value="NOT_ANNOTATED_CDS"/>
    <property type="molecule type" value="Genomic_DNA"/>
</dbReference>
<organism evidence="2">
    <name type="scientific">Anopheles sinensis</name>
    <name type="common">Mosquito</name>
    <dbReference type="NCBI Taxonomy" id="74873"/>
    <lineage>
        <taxon>Eukaryota</taxon>
        <taxon>Metazoa</taxon>
        <taxon>Ecdysozoa</taxon>
        <taxon>Arthropoda</taxon>
        <taxon>Hexapoda</taxon>
        <taxon>Insecta</taxon>
        <taxon>Pterygota</taxon>
        <taxon>Neoptera</taxon>
        <taxon>Endopterygota</taxon>
        <taxon>Diptera</taxon>
        <taxon>Nematocera</taxon>
        <taxon>Culicoidea</taxon>
        <taxon>Culicidae</taxon>
        <taxon>Anophelinae</taxon>
        <taxon>Anopheles</taxon>
    </lineage>
</organism>
<dbReference type="EMBL" id="KE525409">
    <property type="protein sequence ID" value="KFB53053.1"/>
    <property type="molecule type" value="Genomic_DNA"/>
</dbReference>
<feature type="region of interest" description="Disordered" evidence="1">
    <location>
        <begin position="50"/>
        <end position="71"/>
    </location>
</feature>
<dbReference type="VEuPathDB" id="VectorBase:ASIC021249"/>
<evidence type="ECO:0000313" key="4">
    <source>
        <dbReference type="Proteomes" id="UP000030765"/>
    </source>
</evidence>
<protein>
    <submittedName>
        <fullName evidence="2 3">Uncharacterized protein</fullName>
    </submittedName>
</protein>
<sequence length="134" mass="14848">MSQTLRTDCQPSERAPSRELRRGLGTFPAREGDKGPGAVPAITYCYASTTKRASQRGVERSRRKPPKLESGALESLPRSLALLDPIDGTLIKSDRKYRAEYTLPVLDVIRWGACINTFSIDDRSYNRPLPPGDA</sequence>
<feature type="region of interest" description="Disordered" evidence="1">
    <location>
        <begin position="1"/>
        <end position="35"/>
    </location>
</feature>
<evidence type="ECO:0000256" key="1">
    <source>
        <dbReference type="SAM" id="MobiDB-lite"/>
    </source>
</evidence>
<evidence type="ECO:0000313" key="3">
    <source>
        <dbReference type="EnsemblMetazoa" id="ASIC021249-PA"/>
    </source>
</evidence>
<feature type="compositionally biased region" description="Polar residues" evidence="1">
    <location>
        <begin position="1"/>
        <end position="10"/>
    </location>
</feature>
<reference evidence="2 4" key="1">
    <citation type="journal article" date="2014" name="BMC Genomics">
        <title>Genome sequence of Anopheles sinensis provides insight into genetics basis of mosquito competence for malaria parasites.</title>
        <authorList>
            <person name="Zhou D."/>
            <person name="Zhang D."/>
            <person name="Ding G."/>
            <person name="Shi L."/>
            <person name="Hou Q."/>
            <person name="Ye Y."/>
            <person name="Xu Y."/>
            <person name="Zhou H."/>
            <person name="Xiong C."/>
            <person name="Li S."/>
            <person name="Yu J."/>
            <person name="Hong S."/>
            <person name="Yu X."/>
            <person name="Zou P."/>
            <person name="Chen C."/>
            <person name="Chang X."/>
            <person name="Wang W."/>
            <person name="Lv Y."/>
            <person name="Sun Y."/>
            <person name="Ma L."/>
            <person name="Shen B."/>
            <person name="Zhu C."/>
        </authorList>
    </citation>
    <scope>NUCLEOTIDE SEQUENCE [LARGE SCALE GENOMIC DNA]</scope>
</reference>
<proteinExistence type="predicted"/>